<dbReference type="Gene3D" id="1.20.1530.20">
    <property type="match status" value="1"/>
</dbReference>
<dbReference type="eggNOG" id="COG0490">
    <property type="taxonomic scope" value="Bacteria"/>
</dbReference>
<dbReference type="GO" id="GO:0008324">
    <property type="term" value="F:monoatomic cation transmembrane transporter activity"/>
    <property type="evidence" value="ECO:0007669"/>
    <property type="project" value="InterPro"/>
</dbReference>
<feature type="transmembrane region" description="Helical" evidence="8">
    <location>
        <begin position="32"/>
        <end position="53"/>
    </location>
</feature>
<dbReference type="HOGENOM" id="CLU_020579_0_0_7"/>
<evidence type="ECO:0000256" key="3">
    <source>
        <dbReference type="ARBA" id="ARBA00022448"/>
    </source>
</evidence>
<dbReference type="InterPro" id="IPR038770">
    <property type="entry name" value="Na+/solute_symporter_sf"/>
</dbReference>
<keyword evidence="4" id="KW-0633">Potassium transport</keyword>
<organism evidence="10 11">
    <name type="scientific">Pseudobdellovibrio exovorus JSS</name>
    <dbReference type="NCBI Taxonomy" id="1184267"/>
    <lineage>
        <taxon>Bacteria</taxon>
        <taxon>Pseudomonadati</taxon>
        <taxon>Bdellovibrionota</taxon>
        <taxon>Bdellovibrionia</taxon>
        <taxon>Bdellovibrionales</taxon>
        <taxon>Pseudobdellovibrionaceae</taxon>
        <taxon>Pseudobdellovibrio</taxon>
    </lineage>
</organism>
<evidence type="ECO:0000313" key="11">
    <source>
        <dbReference type="Proteomes" id="UP000012040"/>
    </source>
</evidence>
<evidence type="ECO:0000256" key="7">
    <source>
        <dbReference type="ARBA" id="ARBA00023136"/>
    </source>
</evidence>
<dbReference type="GO" id="GO:0006813">
    <property type="term" value="P:potassium ion transport"/>
    <property type="evidence" value="ECO:0007669"/>
    <property type="project" value="UniProtKB-KW"/>
</dbReference>
<dbReference type="InterPro" id="IPR036721">
    <property type="entry name" value="RCK_C_sf"/>
</dbReference>
<feature type="transmembrane region" description="Helical" evidence="8">
    <location>
        <begin position="222"/>
        <end position="254"/>
    </location>
</feature>
<keyword evidence="6 8" id="KW-1133">Transmembrane helix</keyword>
<dbReference type="InterPro" id="IPR006037">
    <property type="entry name" value="RCK_C"/>
</dbReference>
<keyword evidence="11" id="KW-1185">Reference proteome</keyword>
<dbReference type="RefSeq" id="WP_015469824.1">
    <property type="nucleotide sequence ID" value="NC_020813.1"/>
</dbReference>
<feature type="transmembrane region" description="Helical" evidence="8">
    <location>
        <begin position="191"/>
        <end position="210"/>
    </location>
</feature>
<reference evidence="10 11" key="1">
    <citation type="journal article" date="2013" name="ISME J.">
        <title>By their genes ye shall know them: genomic signatures of predatory bacteria.</title>
        <authorList>
            <person name="Pasternak Z."/>
            <person name="Pietrokovski S."/>
            <person name="Rotem O."/>
            <person name="Gophna U."/>
            <person name="Lurie-Weinberger M.N."/>
            <person name="Jurkevitch E."/>
        </authorList>
    </citation>
    <scope>NUCLEOTIDE SEQUENCE [LARGE SCALE GENOMIC DNA]</scope>
    <source>
        <strain evidence="10 11">JSS</strain>
    </source>
</reference>
<keyword evidence="7 8" id="KW-0472">Membrane</keyword>
<dbReference type="PANTHER" id="PTHR42751">
    <property type="entry name" value="SODIUM/HYDROGEN EXCHANGER FAMILY/TRKA DOMAIN PROTEIN"/>
    <property type="match status" value="1"/>
</dbReference>
<feature type="transmembrane region" description="Helical" evidence="8">
    <location>
        <begin position="59"/>
        <end position="78"/>
    </location>
</feature>
<feature type="domain" description="RCK C-terminal" evidence="9">
    <location>
        <begin position="658"/>
        <end position="742"/>
    </location>
</feature>
<proteinExistence type="inferred from homology"/>
<keyword evidence="4" id="KW-0406">Ion transport</keyword>
<evidence type="ECO:0000256" key="8">
    <source>
        <dbReference type="SAM" id="Phobius"/>
    </source>
</evidence>
<gene>
    <name evidence="10" type="ORF">A11Q_1118</name>
</gene>
<name>M4VQA2_9BACT</name>
<dbReference type="KEGG" id="bex:A11Q_1118"/>
<dbReference type="PROSITE" id="PS51202">
    <property type="entry name" value="RCK_C"/>
    <property type="match status" value="2"/>
</dbReference>
<feature type="transmembrane region" description="Helical" evidence="8">
    <location>
        <begin position="454"/>
        <end position="477"/>
    </location>
</feature>
<dbReference type="InterPro" id="IPR006153">
    <property type="entry name" value="Cation/H_exchanger_TM"/>
</dbReference>
<protein>
    <recommendedName>
        <fullName evidence="9">RCK C-terminal domain-containing protein</fullName>
    </recommendedName>
</protein>
<feature type="transmembrane region" description="Helical" evidence="8">
    <location>
        <begin position="419"/>
        <end position="442"/>
    </location>
</feature>
<evidence type="ECO:0000256" key="5">
    <source>
        <dbReference type="ARBA" id="ARBA00022692"/>
    </source>
</evidence>
<comment type="similarity">
    <text evidence="2">Belongs to the monovalent cation:proton antiporter 2 (CPA2) transporter (TC 2.A.37) family.</text>
</comment>
<feature type="domain" description="RCK C-terminal" evidence="9">
    <location>
        <begin position="572"/>
        <end position="656"/>
    </location>
</feature>
<dbReference type="PATRIC" id="fig|1184267.3.peg.1131"/>
<sequence>MIHLPQLIQDLGVILVTAAIVTILCKKLKQPVVLGYLLAGLLVSPNIPFMPTIKDTSAVNIWAEIGVIILLFGLGLEFSFKKLAKVGRTATITASFEIVSVIALGYVVGQMMGWNSMDSIFLGAILSMSSTTIIVRAVDELGLKSKRFVSLVFGVLIIEDIVAILLLVLLSTVAISQTFSGTELLSSSARLGFFLILWFVMGIYLVPSFINRIRRFLNDETILVVSLGLCLLMVIIATQVGFSPALGAFIMGSLLAETREGERIEKLIHPVRDLFAAVFFVSVGMLIDLNVLVEYRYEVLIVTLVTIVGKFFGTGLGALISGNSVRHSTQVGMSMAQIGEFSFIIATLGMTLKVTSPFLYPIAVAASAVTTFTTPYMIKFADPFCTWLEAKIPTPALNFVARYQAAVQSEGGKPGIAKLLWRAFGFRVLINTIVVVAIFLFAEKIVLNMIVEVLGYGFTSSLLLTVSALLIAAPFLWAISFGQAKSLSEEDHARLDKLSFGIQLTRGFFALILAAVFINGFLSINSLAGIIVFLVLAVILAASRFSNKVYSKIEARFLENLEGPKHDDKEAKKFSSLVPWDVGLAEFVIHPNSKLVGMTLMESKLKESFGVSVTIVQRGDVNYVAPDRNWVIMSYDKLFIIGTDEQLEKIKQVLDEKVPMVEHDEETFGLKSMRLTETSPLVGKSIRDSGLRHSISGLIVGIERNDKRILNPDSSMVLELGDLLWVVGDIEKVKEIKALNTASEPA</sequence>
<dbReference type="PANTHER" id="PTHR42751:SF3">
    <property type="entry name" value="SODIUM_GLUTAMATE SYMPORTER"/>
    <property type="match status" value="1"/>
</dbReference>
<dbReference type="AlphaFoldDB" id="M4VQA2"/>
<dbReference type="GO" id="GO:0016020">
    <property type="term" value="C:membrane"/>
    <property type="evidence" value="ECO:0007669"/>
    <property type="project" value="UniProtKB-SubCell"/>
</dbReference>
<keyword evidence="4" id="KW-0630">Potassium</keyword>
<evidence type="ECO:0000256" key="4">
    <source>
        <dbReference type="ARBA" id="ARBA00022538"/>
    </source>
</evidence>
<evidence type="ECO:0000256" key="2">
    <source>
        <dbReference type="ARBA" id="ARBA00005551"/>
    </source>
</evidence>
<comment type="subcellular location">
    <subcellularLocation>
        <location evidence="1">Membrane</location>
        <topology evidence="1">Multi-pass membrane protein</topology>
    </subcellularLocation>
</comment>
<feature type="transmembrane region" description="Helical" evidence="8">
    <location>
        <begin position="299"/>
        <end position="320"/>
    </location>
</feature>
<keyword evidence="3" id="KW-0813">Transport</keyword>
<feature type="transmembrane region" description="Helical" evidence="8">
    <location>
        <begin position="6"/>
        <end position="25"/>
    </location>
</feature>
<dbReference type="Gene3D" id="3.30.70.1450">
    <property type="entry name" value="Regulator of K+ conductance, C-terminal domain"/>
    <property type="match status" value="2"/>
</dbReference>
<feature type="transmembrane region" description="Helical" evidence="8">
    <location>
        <begin position="150"/>
        <end position="171"/>
    </location>
</feature>
<feature type="transmembrane region" description="Helical" evidence="8">
    <location>
        <begin position="90"/>
        <end position="108"/>
    </location>
</feature>
<feature type="transmembrane region" description="Helical" evidence="8">
    <location>
        <begin position="120"/>
        <end position="138"/>
    </location>
</feature>
<feature type="transmembrane region" description="Helical" evidence="8">
    <location>
        <begin position="274"/>
        <end position="292"/>
    </location>
</feature>
<dbReference type="GO" id="GO:0015297">
    <property type="term" value="F:antiporter activity"/>
    <property type="evidence" value="ECO:0007669"/>
    <property type="project" value="InterPro"/>
</dbReference>
<evidence type="ECO:0000313" key="10">
    <source>
        <dbReference type="EMBL" id="AGH95334.1"/>
    </source>
</evidence>
<evidence type="ECO:0000259" key="9">
    <source>
        <dbReference type="PROSITE" id="PS51202"/>
    </source>
</evidence>
<dbReference type="eggNOG" id="COG0475">
    <property type="taxonomic scope" value="Bacteria"/>
</dbReference>
<dbReference type="STRING" id="1184267.A11Q_1118"/>
<dbReference type="Pfam" id="PF00999">
    <property type="entry name" value="Na_H_Exchanger"/>
    <property type="match status" value="1"/>
</dbReference>
<dbReference type="EMBL" id="CP003537">
    <property type="protein sequence ID" value="AGH95334.1"/>
    <property type="molecule type" value="Genomic_DNA"/>
</dbReference>
<feature type="transmembrane region" description="Helical" evidence="8">
    <location>
        <begin position="498"/>
        <end position="518"/>
    </location>
</feature>
<dbReference type="SUPFAM" id="SSF116726">
    <property type="entry name" value="TrkA C-terminal domain-like"/>
    <property type="match status" value="2"/>
</dbReference>
<dbReference type="Pfam" id="PF02080">
    <property type="entry name" value="TrkA_C"/>
    <property type="match status" value="2"/>
</dbReference>
<evidence type="ECO:0000256" key="1">
    <source>
        <dbReference type="ARBA" id="ARBA00004141"/>
    </source>
</evidence>
<dbReference type="Proteomes" id="UP000012040">
    <property type="component" value="Chromosome"/>
</dbReference>
<dbReference type="OrthoDB" id="5287343at2"/>
<evidence type="ECO:0000256" key="6">
    <source>
        <dbReference type="ARBA" id="ARBA00022989"/>
    </source>
</evidence>
<keyword evidence="5 8" id="KW-0812">Transmembrane</keyword>
<dbReference type="GO" id="GO:1902600">
    <property type="term" value="P:proton transmembrane transport"/>
    <property type="evidence" value="ECO:0007669"/>
    <property type="project" value="InterPro"/>
</dbReference>
<accession>M4VQA2</accession>
<feature type="transmembrane region" description="Helical" evidence="8">
    <location>
        <begin position="524"/>
        <end position="542"/>
    </location>
</feature>